<evidence type="ECO:0000313" key="2">
    <source>
        <dbReference type="EMBL" id="CVI63364.1"/>
    </source>
</evidence>
<dbReference type="Pfam" id="PF00107">
    <property type="entry name" value="ADH_zinc_N"/>
    <property type="match status" value="1"/>
</dbReference>
<dbReference type="InterPro" id="IPR036291">
    <property type="entry name" value="NAD(P)-bd_dom_sf"/>
</dbReference>
<dbReference type="GO" id="GO:0016491">
    <property type="term" value="F:oxidoreductase activity"/>
    <property type="evidence" value="ECO:0007669"/>
    <property type="project" value="InterPro"/>
</dbReference>
<evidence type="ECO:0000313" key="3">
    <source>
        <dbReference type="Proteomes" id="UP000192140"/>
    </source>
</evidence>
<dbReference type="Gene3D" id="3.40.50.720">
    <property type="entry name" value="NAD(P)-binding Rossmann-like Domain"/>
    <property type="match status" value="1"/>
</dbReference>
<dbReference type="InterPro" id="IPR011032">
    <property type="entry name" value="GroES-like_sf"/>
</dbReference>
<dbReference type="Proteomes" id="UP000192140">
    <property type="component" value="Unassembled WGS sequence"/>
</dbReference>
<dbReference type="RefSeq" id="WP_233283469.1">
    <property type="nucleotide sequence ID" value="NZ_LT009777.1"/>
</dbReference>
<dbReference type="SMART" id="SM00829">
    <property type="entry name" value="PKS_ER"/>
    <property type="match status" value="1"/>
</dbReference>
<dbReference type="SUPFAM" id="SSF51735">
    <property type="entry name" value="NAD(P)-binding Rossmann-fold domains"/>
    <property type="match status" value="1"/>
</dbReference>
<sequence>MRSYRILETGSSKNMKLDDVADLTPGEREIVVDVQAAGVGFVDALVVAGKYQNVPATPFAPGMEFAGTVRAVGPGVSNCAPGDRVTAYTLSGGFAEQAIARVGEFFPVPDEIPLEQAAIMCGSYLTAYFALTKRGHLAAGENVLVGGAGGAVGLAAIQIARALKAKTIVGTYRSQDDRQAILDAGADVAIDISGQDIRDTLRAQVQSATGGDGIDLVIDPVGGDFFQAALRTVVFSGRVIVLGFAAGEIPSVKVNYLLLKNIGVLGLDVSQYKTREPTRVEEAQRELFRLWKEGKLAPRVARRFRFEETPDAIDFVAQGRTGGRAVIAIRKDR</sequence>
<keyword evidence="3" id="KW-1185">Reference proteome</keyword>
<organism evidence="2 3">
    <name type="scientific">Agrobacterium deltaense NCPPB 1641</name>
    <dbReference type="NCBI Taxonomy" id="1183425"/>
    <lineage>
        <taxon>Bacteria</taxon>
        <taxon>Pseudomonadati</taxon>
        <taxon>Pseudomonadota</taxon>
        <taxon>Alphaproteobacteria</taxon>
        <taxon>Hyphomicrobiales</taxon>
        <taxon>Rhizobiaceae</taxon>
        <taxon>Rhizobium/Agrobacterium group</taxon>
        <taxon>Agrobacterium</taxon>
    </lineage>
</organism>
<dbReference type="InterPro" id="IPR013154">
    <property type="entry name" value="ADH-like_N"/>
</dbReference>
<dbReference type="SUPFAM" id="SSF50129">
    <property type="entry name" value="GroES-like"/>
    <property type="match status" value="1"/>
</dbReference>
<dbReference type="Gene3D" id="3.90.180.10">
    <property type="entry name" value="Medium-chain alcohol dehydrogenases, catalytic domain"/>
    <property type="match status" value="1"/>
</dbReference>
<protein>
    <submittedName>
        <fullName evidence="2">Quinone oxidoreductase</fullName>
    </submittedName>
</protein>
<accession>A0A1S7U8W4</accession>
<name>A0A1S7U8W4_9HYPH</name>
<dbReference type="Pfam" id="PF08240">
    <property type="entry name" value="ADH_N"/>
    <property type="match status" value="1"/>
</dbReference>
<dbReference type="InterPro" id="IPR013149">
    <property type="entry name" value="ADH-like_C"/>
</dbReference>
<dbReference type="PANTHER" id="PTHR43677">
    <property type="entry name" value="SHORT-CHAIN DEHYDROGENASE/REDUCTASE"/>
    <property type="match status" value="1"/>
</dbReference>
<dbReference type="PANTHER" id="PTHR43677:SF4">
    <property type="entry name" value="QUINONE OXIDOREDUCTASE-LIKE PROTEIN 2"/>
    <property type="match status" value="1"/>
</dbReference>
<comment type="caution">
    <text evidence="2">The sequence shown here is derived from an EMBL/GenBank/DDBJ whole genome shotgun (WGS) entry which is preliminary data.</text>
</comment>
<dbReference type="InterPro" id="IPR020843">
    <property type="entry name" value="ER"/>
</dbReference>
<dbReference type="EMBL" id="FCNP01000049">
    <property type="protein sequence ID" value="CVI63364.1"/>
    <property type="molecule type" value="Genomic_DNA"/>
</dbReference>
<dbReference type="AlphaFoldDB" id="A0A1S7U8W4"/>
<feature type="domain" description="Enoyl reductase (ER)" evidence="1">
    <location>
        <begin position="10"/>
        <end position="327"/>
    </location>
</feature>
<evidence type="ECO:0000259" key="1">
    <source>
        <dbReference type="SMART" id="SM00829"/>
    </source>
</evidence>
<reference evidence="2" key="1">
    <citation type="submission" date="2016-01" db="EMBL/GenBank/DDBJ databases">
        <authorList>
            <person name="Regsiter A."/>
            <person name="william w."/>
        </authorList>
    </citation>
    <scope>NUCLEOTIDE SEQUENCE</scope>
    <source>
        <strain evidence="2">NCPPB 1641</strain>
    </source>
</reference>
<gene>
    <name evidence="2" type="primary">qor</name>
    <name evidence="2" type="ORF">AGR7A_pAt20202</name>
</gene>
<dbReference type="InterPro" id="IPR051397">
    <property type="entry name" value="Zn-ADH-like_protein"/>
</dbReference>
<proteinExistence type="predicted"/>
<dbReference type="CDD" id="cd08241">
    <property type="entry name" value="QOR1"/>
    <property type="match status" value="1"/>
</dbReference>